<reference evidence="2 3" key="1">
    <citation type="submission" date="2018-03" db="EMBL/GenBank/DDBJ databases">
        <title>Genomic Encyclopedia of Archaeal and Bacterial Type Strains, Phase II (KMG-II): from individual species to whole genera.</title>
        <authorList>
            <person name="Goeker M."/>
        </authorList>
    </citation>
    <scope>NUCLEOTIDE SEQUENCE [LARGE SCALE GENOMIC DNA]</scope>
    <source>
        <strain evidence="2 3">DSM 100212</strain>
    </source>
</reference>
<protein>
    <recommendedName>
        <fullName evidence="4">Cellulose biosynthesis protein BcsS</fullName>
    </recommendedName>
</protein>
<evidence type="ECO:0008006" key="4">
    <source>
        <dbReference type="Google" id="ProtNLM"/>
    </source>
</evidence>
<comment type="caution">
    <text evidence="2">The sequence shown here is derived from an EMBL/GenBank/DDBJ whole genome shotgun (WGS) entry which is preliminary data.</text>
</comment>
<dbReference type="OrthoDB" id="7857490at2"/>
<evidence type="ECO:0000313" key="3">
    <source>
        <dbReference type="Proteomes" id="UP000238392"/>
    </source>
</evidence>
<feature type="chain" id="PRO_5015479180" description="Cellulose biosynthesis protein BcsS" evidence="1">
    <location>
        <begin position="19"/>
        <end position="229"/>
    </location>
</feature>
<feature type="signal peptide" evidence="1">
    <location>
        <begin position="1"/>
        <end position="18"/>
    </location>
</feature>
<name>A0A2T0X0F4_9RHOB</name>
<sequence length="229" mass="25400">MRIVLLCCLLFLPQLTFAGPWSREKGTGFAAISATEDSYGDLYLEFGMGRNWTAIAEGSANHDATGHISVVLSKAFSLGRTQIALDFGLAQRSNGTAQIIYAPTTYTYFYEGVWGLDLPPAELRLGLAIGRGFSSPIGSGWLTYDLSRYQVWQGLEVRYQSNLTLGVSPAPWAKTYMQLQEYKTSEKTERKLELVTGIQLLKGRHLLVGYSTPISNGNGNLRLILWQDF</sequence>
<dbReference type="EMBL" id="PVTQ01000002">
    <property type="protein sequence ID" value="PRY92375.1"/>
    <property type="molecule type" value="Genomic_DNA"/>
</dbReference>
<dbReference type="RefSeq" id="WP_106262895.1">
    <property type="nucleotide sequence ID" value="NZ_PVTQ01000002.1"/>
</dbReference>
<dbReference type="AlphaFoldDB" id="A0A2T0X0F4"/>
<proteinExistence type="predicted"/>
<organism evidence="2 3">
    <name type="scientific">Donghicola tyrosinivorans</name>
    <dbReference type="NCBI Taxonomy" id="1652492"/>
    <lineage>
        <taxon>Bacteria</taxon>
        <taxon>Pseudomonadati</taxon>
        <taxon>Pseudomonadota</taxon>
        <taxon>Alphaproteobacteria</taxon>
        <taxon>Rhodobacterales</taxon>
        <taxon>Roseobacteraceae</taxon>
        <taxon>Donghicola</taxon>
    </lineage>
</organism>
<keyword evidence="1" id="KW-0732">Signal</keyword>
<dbReference type="Proteomes" id="UP000238392">
    <property type="component" value="Unassembled WGS sequence"/>
</dbReference>
<gene>
    <name evidence="2" type="ORF">CLV74_102290</name>
</gene>
<accession>A0A2T0X0F4</accession>
<evidence type="ECO:0000313" key="2">
    <source>
        <dbReference type="EMBL" id="PRY92375.1"/>
    </source>
</evidence>
<evidence type="ECO:0000256" key="1">
    <source>
        <dbReference type="SAM" id="SignalP"/>
    </source>
</evidence>
<keyword evidence="3" id="KW-1185">Reference proteome</keyword>